<name>A0ABU1DF96_9HYPH</name>
<dbReference type="Gene3D" id="3.40.50.1820">
    <property type="entry name" value="alpha/beta hydrolase"/>
    <property type="match status" value="1"/>
</dbReference>
<dbReference type="GO" id="GO:0016787">
    <property type="term" value="F:hydrolase activity"/>
    <property type="evidence" value="ECO:0007669"/>
    <property type="project" value="UniProtKB-KW"/>
</dbReference>
<dbReference type="InterPro" id="IPR000073">
    <property type="entry name" value="AB_hydrolase_1"/>
</dbReference>
<accession>A0ABU1DF96</accession>
<dbReference type="EMBL" id="JADBEO010000016">
    <property type="protein sequence ID" value="MDR4306780.1"/>
    <property type="molecule type" value="Genomic_DNA"/>
</dbReference>
<organism evidence="2 3">
    <name type="scientific">Chelatococcus sambhunathii</name>
    <dbReference type="NCBI Taxonomy" id="363953"/>
    <lineage>
        <taxon>Bacteria</taxon>
        <taxon>Pseudomonadati</taxon>
        <taxon>Pseudomonadota</taxon>
        <taxon>Alphaproteobacteria</taxon>
        <taxon>Hyphomicrobiales</taxon>
        <taxon>Chelatococcaceae</taxon>
        <taxon>Chelatococcus</taxon>
    </lineage>
</organism>
<dbReference type="RefSeq" id="WP_309390985.1">
    <property type="nucleotide sequence ID" value="NZ_JADBEO010000016.1"/>
</dbReference>
<evidence type="ECO:0000259" key="1">
    <source>
        <dbReference type="Pfam" id="PF12697"/>
    </source>
</evidence>
<dbReference type="PRINTS" id="PR00111">
    <property type="entry name" value="ABHYDROLASE"/>
</dbReference>
<evidence type="ECO:0000313" key="2">
    <source>
        <dbReference type="EMBL" id="MDR4306780.1"/>
    </source>
</evidence>
<comment type="caution">
    <text evidence="2">The sequence shown here is derived from an EMBL/GenBank/DDBJ whole genome shotgun (WGS) entry which is preliminary data.</text>
</comment>
<dbReference type="SUPFAM" id="SSF53474">
    <property type="entry name" value="alpha/beta-Hydrolases"/>
    <property type="match status" value="1"/>
</dbReference>
<protein>
    <submittedName>
        <fullName evidence="2">Alpha/beta hydrolase</fullName>
    </submittedName>
</protein>
<proteinExistence type="predicted"/>
<keyword evidence="2" id="KW-0378">Hydrolase</keyword>
<dbReference type="InterPro" id="IPR000639">
    <property type="entry name" value="Epox_hydrolase-like"/>
</dbReference>
<reference evidence="2" key="1">
    <citation type="submission" date="2020-10" db="EMBL/GenBank/DDBJ databases">
        <authorList>
            <person name="Abbas A."/>
            <person name="Razzaq R."/>
            <person name="Waqas M."/>
            <person name="Abbas N."/>
            <person name="Nielsen T.K."/>
            <person name="Hansen L.H."/>
            <person name="Hussain S."/>
            <person name="Shahid M."/>
        </authorList>
    </citation>
    <scope>NUCLEOTIDE SEQUENCE</scope>
    <source>
        <strain evidence="2">S14</strain>
    </source>
</reference>
<sequence length="297" mass="31663">MAGETVEVISETRDLKLRPTIRLPSGERLACFEAGSGSDVLVIHGAALTSHDMRASLLEPLAERFHAVAIDRPGHGRSTRPPLGGSLRRMAGIVAEGIVGLGLSRPIVIGHSIGGALAMEIALDHPELVSGVVAISPIVFPEPRLEQAIFGPRALLRLAGLKPRMPFELDGAALPLLWRSIFLPQSPTVRFETEMAFGEVRTDEGMAAVGEDALALGFDLARNAARYWTCRTPVEVLVGDADIVVNPRLHGETLAALLPDARLTRAPGLGHMLHHFAPDAVVERVERLAARGSGRAG</sequence>
<feature type="domain" description="AB hydrolase-1" evidence="1">
    <location>
        <begin position="40"/>
        <end position="283"/>
    </location>
</feature>
<gene>
    <name evidence="2" type="ORF">IHQ68_09130</name>
</gene>
<dbReference type="Proteomes" id="UP001181622">
    <property type="component" value="Unassembled WGS sequence"/>
</dbReference>
<dbReference type="InterPro" id="IPR029058">
    <property type="entry name" value="AB_hydrolase_fold"/>
</dbReference>
<dbReference type="PANTHER" id="PTHR43798">
    <property type="entry name" value="MONOACYLGLYCEROL LIPASE"/>
    <property type="match status" value="1"/>
</dbReference>
<dbReference type="InterPro" id="IPR050266">
    <property type="entry name" value="AB_hydrolase_sf"/>
</dbReference>
<dbReference type="Pfam" id="PF12697">
    <property type="entry name" value="Abhydrolase_6"/>
    <property type="match status" value="1"/>
</dbReference>
<dbReference type="PRINTS" id="PR00412">
    <property type="entry name" value="EPOXHYDRLASE"/>
</dbReference>
<keyword evidence="3" id="KW-1185">Reference proteome</keyword>
<evidence type="ECO:0000313" key="3">
    <source>
        <dbReference type="Proteomes" id="UP001181622"/>
    </source>
</evidence>